<protein>
    <submittedName>
        <fullName evidence="2">Uncharacterized protein</fullName>
    </submittedName>
</protein>
<feature type="region of interest" description="Disordered" evidence="1">
    <location>
        <begin position="28"/>
        <end position="62"/>
    </location>
</feature>
<dbReference type="EMBL" id="BAAASK010000001">
    <property type="protein sequence ID" value="GAA2667971.1"/>
    <property type="molecule type" value="Genomic_DNA"/>
</dbReference>
<gene>
    <name evidence="2" type="ORF">GCM10010310_04280</name>
</gene>
<sequence length="94" mass="9610">MRSRRGPLPAAVVLAAEVGATLWALVTGAPAPPRRRAEPVQRAGPRHRGRGGGGGDHRSGQGLVKPLVVGALLVGGNLVASRALVGGRQEGRRD</sequence>
<organism evidence="2 3">
    <name type="scientific">Streptomyces violaceolatus</name>
    <dbReference type="NCBI Taxonomy" id="67378"/>
    <lineage>
        <taxon>Bacteria</taxon>
        <taxon>Bacillati</taxon>
        <taxon>Actinomycetota</taxon>
        <taxon>Actinomycetes</taxon>
        <taxon>Kitasatosporales</taxon>
        <taxon>Streptomycetaceae</taxon>
        <taxon>Streptomyces</taxon>
        <taxon>Streptomyces violaceoruber group</taxon>
    </lineage>
</organism>
<evidence type="ECO:0000313" key="2">
    <source>
        <dbReference type="EMBL" id="GAA2667971.1"/>
    </source>
</evidence>
<name>A0ABN3S4T8_9ACTN</name>
<dbReference type="RefSeq" id="WP_193484823.1">
    <property type="nucleotide sequence ID" value="NZ_BAAASK010000001.1"/>
</dbReference>
<dbReference type="Proteomes" id="UP001499989">
    <property type="component" value="Unassembled WGS sequence"/>
</dbReference>
<evidence type="ECO:0000256" key="1">
    <source>
        <dbReference type="SAM" id="MobiDB-lite"/>
    </source>
</evidence>
<comment type="caution">
    <text evidence="2">The sequence shown here is derived from an EMBL/GenBank/DDBJ whole genome shotgun (WGS) entry which is preliminary data.</text>
</comment>
<evidence type="ECO:0000313" key="3">
    <source>
        <dbReference type="Proteomes" id="UP001499989"/>
    </source>
</evidence>
<keyword evidence="3" id="KW-1185">Reference proteome</keyword>
<proteinExistence type="predicted"/>
<reference evidence="2 3" key="1">
    <citation type="journal article" date="2019" name="Int. J. Syst. Evol. Microbiol.">
        <title>The Global Catalogue of Microorganisms (GCM) 10K type strain sequencing project: providing services to taxonomists for standard genome sequencing and annotation.</title>
        <authorList>
            <consortium name="The Broad Institute Genomics Platform"/>
            <consortium name="The Broad Institute Genome Sequencing Center for Infectious Disease"/>
            <person name="Wu L."/>
            <person name="Ma J."/>
        </authorList>
    </citation>
    <scope>NUCLEOTIDE SEQUENCE [LARGE SCALE GENOMIC DNA]</scope>
    <source>
        <strain evidence="2 3">JCM 4531</strain>
    </source>
</reference>
<accession>A0ABN3S4T8</accession>